<sequence length="43" mass="5346">MSAYKTRWLETWGSREMFLGTHYYDAYGKHNFRILIRLLFLLF</sequence>
<reference evidence="1" key="1">
    <citation type="submission" date="2014-11" db="EMBL/GenBank/DDBJ databases">
        <authorList>
            <person name="Amaro Gonzalez C."/>
        </authorList>
    </citation>
    <scope>NUCLEOTIDE SEQUENCE</scope>
</reference>
<organism evidence="1">
    <name type="scientific">Anguilla anguilla</name>
    <name type="common">European freshwater eel</name>
    <name type="synonym">Muraena anguilla</name>
    <dbReference type="NCBI Taxonomy" id="7936"/>
    <lineage>
        <taxon>Eukaryota</taxon>
        <taxon>Metazoa</taxon>
        <taxon>Chordata</taxon>
        <taxon>Craniata</taxon>
        <taxon>Vertebrata</taxon>
        <taxon>Euteleostomi</taxon>
        <taxon>Actinopterygii</taxon>
        <taxon>Neopterygii</taxon>
        <taxon>Teleostei</taxon>
        <taxon>Anguilliformes</taxon>
        <taxon>Anguillidae</taxon>
        <taxon>Anguilla</taxon>
    </lineage>
</organism>
<dbReference type="AlphaFoldDB" id="A0A0E9PA19"/>
<reference evidence="1" key="2">
    <citation type="journal article" date="2015" name="Fish Shellfish Immunol.">
        <title>Early steps in the European eel (Anguilla anguilla)-Vibrio vulnificus interaction in the gills: Role of the RtxA13 toxin.</title>
        <authorList>
            <person name="Callol A."/>
            <person name="Pajuelo D."/>
            <person name="Ebbesson L."/>
            <person name="Teles M."/>
            <person name="MacKenzie S."/>
            <person name="Amaro C."/>
        </authorList>
    </citation>
    <scope>NUCLEOTIDE SEQUENCE</scope>
</reference>
<protein>
    <submittedName>
        <fullName evidence="1">Uncharacterized protein</fullName>
    </submittedName>
</protein>
<accession>A0A0E9PA19</accession>
<dbReference type="EMBL" id="GBXM01107874">
    <property type="protein sequence ID" value="JAH00703.1"/>
    <property type="molecule type" value="Transcribed_RNA"/>
</dbReference>
<evidence type="ECO:0000313" key="1">
    <source>
        <dbReference type="EMBL" id="JAH00703.1"/>
    </source>
</evidence>
<proteinExistence type="predicted"/>
<name>A0A0E9PA19_ANGAN</name>